<evidence type="ECO:0000256" key="4">
    <source>
        <dbReference type="ARBA" id="ARBA00022989"/>
    </source>
</evidence>
<feature type="transmembrane region" description="Helical" evidence="7">
    <location>
        <begin position="167"/>
        <end position="188"/>
    </location>
</feature>
<evidence type="ECO:0000259" key="8">
    <source>
        <dbReference type="PROSITE" id="PS50850"/>
    </source>
</evidence>
<feature type="transmembrane region" description="Helical" evidence="7">
    <location>
        <begin position="333"/>
        <end position="353"/>
    </location>
</feature>
<dbReference type="Pfam" id="PF07690">
    <property type="entry name" value="MFS_1"/>
    <property type="match status" value="1"/>
</dbReference>
<dbReference type="GO" id="GO:0016020">
    <property type="term" value="C:membrane"/>
    <property type="evidence" value="ECO:0007669"/>
    <property type="project" value="UniProtKB-SubCell"/>
</dbReference>
<name>A0A5E4WHR7_9BURK</name>
<dbReference type="PROSITE" id="PS50850">
    <property type="entry name" value="MFS"/>
    <property type="match status" value="1"/>
</dbReference>
<protein>
    <submittedName>
        <fullName evidence="9">Putative L-galactonate transporter</fullName>
    </submittedName>
</protein>
<evidence type="ECO:0000313" key="10">
    <source>
        <dbReference type="Proteomes" id="UP000414233"/>
    </source>
</evidence>
<dbReference type="InterPro" id="IPR044770">
    <property type="entry name" value="MFS_spinster-like"/>
</dbReference>
<feature type="transmembrane region" description="Helical" evidence="7">
    <location>
        <begin position="438"/>
        <end position="461"/>
    </location>
</feature>
<feature type="transmembrane region" description="Helical" evidence="7">
    <location>
        <begin position="359"/>
        <end position="385"/>
    </location>
</feature>
<dbReference type="SUPFAM" id="SSF103473">
    <property type="entry name" value="MFS general substrate transporter"/>
    <property type="match status" value="1"/>
</dbReference>
<feature type="region of interest" description="Disordered" evidence="6">
    <location>
        <begin position="220"/>
        <end position="241"/>
    </location>
</feature>
<feature type="domain" description="Major facilitator superfamily (MFS) profile" evidence="8">
    <location>
        <begin position="39"/>
        <end position="471"/>
    </location>
</feature>
<evidence type="ECO:0000256" key="7">
    <source>
        <dbReference type="SAM" id="Phobius"/>
    </source>
</evidence>
<organism evidence="9 10">
    <name type="scientific">Pandoraea terrae</name>
    <dbReference type="NCBI Taxonomy" id="1537710"/>
    <lineage>
        <taxon>Bacteria</taxon>
        <taxon>Pseudomonadati</taxon>
        <taxon>Pseudomonadota</taxon>
        <taxon>Betaproteobacteria</taxon>
        <taxon>Burkholderiales</taxon>
        <taxon>Burkholderiaceae</taxon>
        <taxon>Pandoraea</taxon>
    </lineage>
</organism>
<feature type="transmembrane region" description="Helical" evidence="7">
    <location>
        <begin position="131"/>
        <end position="155"/>
    </location>
</feature>
<evidence type="ECO:0000256" key="2">
    <source>
        <dbReference type="ARBA" id="ARBA00022448"/>
    </source>
</evidence>
<evidence type="ECO:0000256" key="3">
    <source>
        <dbReference type="ARBA" id="ARBA00022692"/>
    </source>
</evidence>
<keyword evidence="5 7" id="KW-0472">Membrane</keyword>
<evidence type="ECO:0000256" key="5">
    <source>
        <dbReference type="ARBA" id="ARBA00023136"/>
    </source>
</evidence>
<reference evidence="9 10" key="1">
    <citation type="submission" date="2019-08" db="EMBL/GenBank/DDBJ databases">
        <authorList>
            <person name="Peeters C."/>
        </authorList>
    </citation>
    <scope>NUCLEOTIDE SEQUENCE [LARGE SCALE GENOMIC DNA]</scope>
    <source>
        <strain evidence="9 10">LMG 30175</strain>
    </source>
</reference>
<keyword evidence="2" id="KW-0813">Transport</keyword>
<feature type="transmembrane region" description="Helical" evidence="7">
    <location>
        <begin position="194"/>
        <end position="212"/>
    </location>
</feature>
<dbReference type="Gene3D" id="1.20.1250.20">
    <property type="entry name" value="MFS general substrate transporter like domains"/>
    <property type="match status" value="1"/>
</dbReference>
<dbReference type="PANTHER" id="PTHR23505">
    <property type="entry name" value="SPINSTER"/>
    <property type="match status" value="1"/>
</dbReference>
<keyword evidence="10" id="KW-1185">Reference proteome</keyword>
<proteinExistence type="predicted"/>
<dbReference type="PANTHER" id="PTHR23505:SF79">
    <property type="entry name" value="PROTEIN SPINSTER"/>
    <property type="match status" value="1"/>
</dbReference>
<feature type="transmembrane region" description="Helical" evidence="7">
    <location>
        <begin position="73"/>
        <end position="94"/>
    </location>
</feature>
<dbReference type="InterPro" id="IPR011701">
    <property type="entry name" value="MFS"/>
</dbReference>
<dbReference type="AlphaFoldDB" id="A0A5E4WHR7"/>
<keyword evidence="4 7" id="KW-1133">Transmembrane helix</keyword>
<feature type="transmembrane region" description="Helical" evidence="7">
    <location>
        <begin position="300"/>
        <end position="321"/>
    </location>
</feature>
<dbReference type="InterPro" id="IPR036259">
    <property type="entry name" value="MFS_trans_sf"/>
</dbReference>
<evidence type="ECO:0000313" key="9">
    <source>
        <dbReference type="EMBL" id="VVE24168.1"/>
    </source>
</evidence>
<dbReference type="Proteomes" id="UP000414233">
    <property type="component" value="Unassembled WGS sequence"/>
</dbReference>
<feature type="transmembrane region" description="Helical" evidence="7">
    <location>
        <begin position="262"/>
        <end position="280"/>
    </location>
</feature>
<evidence type="ECO:0000256" key="6">
    <source>
        <dbReference type="SAM" id="MobiDB-lite"/>
    </source>
</evidence>
<dbReference type="CDD" id="cd17328">
    <property type="entry name" value="MFS_spinster_like"/>
    <property type="match status" value="1"/>
</dbReference>
<keyword evidence="3 7" id="KW-0812">Transmembrane</keyword>
<dbReference type="GO" id="GO:0022857">
    <property type="term" value="F:transmembrane transporter activity"/>
    <property type="evidence" value="ECO:0007669"/>
    <property type="project" value="InterPro"/>
</dbReference>
<feature type="transmembrane region" description="Helical" evidence="7">
    <location>
        <begin position="406"/>
        <end position="426"/>
    </location>
</feature>
<sequence>MAVGRAPAAATLMSTVRSWAITIEIAMNSEISRIRRHYTLLLLFFVNAVSLIDRQIMGVLVEPIQREFGVSNTAMGLLTGVAFAFVYCIVALPFGRYADRANRRNFIGWSCGVWSLMTLLCGLATQYWHLAIARIGVAAGESGSGASSISIITDLYPPTARARAMSLYMLGAPIGAVIGLGVGARIAFEHGWRAAFIWMAIPGIMFALLIRLTGVEPRRGVQDPGAEPGAQTAAGARVKNATQKTDEPLAVVLRDAFRSRPFMGIVLAGTLLSFSGYAYSIWGTAFLMRTHGVSLKDAGLLMGLVGGVGAIFGSLFSGWLCDRLAQRDSRWQLGVPIIGMLIALPMAIGYALYPAGHPWLIGGVVVPRMIVFVLGLSVFSVWWLAPTYAAIAQIVPAHRRATMVATYNFGILAIGAGLGPLAVGVLSDVLTPVAGGHATGLALAASACGYLLGALVLISVVGGYARSINATPAYVLSH</sequence>
<gene>
    <name evidence="9" type="primary">lgoT_4</name>
    <name evidence="9" type="ORF">PTE30175_03213</name>
</gene>
<evidence type="ECO:0000256" key="1">
    <source>
        <dbReference type="ARBA" id="ARBA00004141"/>
    </source>
</evidence>
<dbReference type="EMBL" id="CABPRZ010000013">
    <property type="protein sequence ID" value="VVE24168.1"/>
    <property type="molecule type" value="Genomic_DNA"/>
</dbReference>
<feature type="transmembrane region" description="Helical" evidence="7">
    <location>
        <begin position="38"/>
        <end position="61"/>
    </location>
</feature>
<comment type="subcellular location">
    <subcellularLocation>
        <location evidence="1">Membrane</location>
        <topology evidence="1">Multi-pass membrane protein</topology>
    </subcellularLocation>
</comment>
<dbReference type="InterPro" id="IPR020846">
    <property type="entry name" value="MFS_dom"/>
</dbReference>
<accession>A0A5E4WHR7</accession>
<feature type="transmembrane region" description="Helical" evidence="7">
    <location>
        <begin position="106"/>
        <end position="125"/>
    </location>
</feature>